<comment type="caution">
    <text evidence="4">The sequence shown here is derived from an EMBL/GenBank/DDBJ whole genome shotgun (WGS) entry which is preliminary data.</text>
</comment>
<reference evidence="5" key="1">
    <citation type="journal article" date="2019" name="Int. J. Syst. Evol. Microbiol.">
        <title>The Global Catalogue of Microorganisms (GCM) 10K type strain sequencing project: providing services to taxonomists for standard genome sequencing and annotation.</title>
        <authorList>
            <consortium name="The Broad Institute Genomics Platform"/>
            <consortium name="The Broad Institute Genome Sequencing Center for Infectious Disease"/>
            <person name="Wu L."/>
            <person name="Ma J."/>
        </authorList>
    </citation>
    <scope>NUCLEOTIDE SEQUENCE [LARGE SCALE GENOMIC DNA]</scope>
    <source>
        <strain evidence="5">JCM 15313</strain>
    </source>
</reference>
<accession>A0ABP5EUL8</accession>
<dbReference type="Gene3D" id="3.40.50.1820">
    <property type="entry name" value="alpha/beta hydrolase"/>
    <property type="match status" value="1"/>
</dbReference>
<dbReference type="InterPro" id="IPR049492">
    <property type="entry name" value="BD-FAE-like_dom"/>
</dbReference>
<feature type="domain" description="BD-FAE-like" evidence="3">
    <location>
        <begin position="22"/>
        <end position="234"/>
    </location>
</feature>
<feature type="region of interest" description="Disordered" evidence="2">
    <location>
        <begin position="257"/>
        <end position="289"/>
    </location>
</feature>
<dbReference type="PANTHER" id="PTHR48081">
    <property type="entry name" value="AB HYDROLASE SUPERFAMILY PROTEIN C4A8.06C"/>
    <property type="match status" value="1"/>
</dbReference>
<dbReference type="InterPro" id="IPR050300">
    <property type="entry name" value="GDXG_lipolytic_enzyme"/>
</dbReference>
<evidence type="ECO:0000313" key="5">
    <source>
        <dbReference type="Proteomes" id="UP001501585"/>
    </source>
</evidence>
<dbReference type="Pfam" id="PF20434">
    <property type="entry name" value="BD-FAE"/>
    <property type="match status" value="1"/>
</dbReference>
<name>A0ABP5EUL8_9ACTN</name>
<gene>
    <name evidence="4" type="ORF">GCM10009799_34460</name>
</gene>
<dbReference type="InterPro" id="IPR029058">
    <property type="entry name" value="AB_hydrolase_fold"/>
</dbReference>
<organism evidence="4 5">
    <name type="scientific">Nocardiopsis rhodophaea</name>
    <dbReference type="NCBI Taxonomy" id="280238"/>
    <lineage>
        <taxon>Bacteria</taxon>
        <taxon>Bacillati</taxon>
        <taxon>Actinomycetota</taxon>
        <taxon>Actinomycetes</taxon>
        <taxon>Streptosporangiales</taxon>
        <taxon>Nocardiopsidaceae</taxon>
        <taxon>Nocardiopsis</taxon>
    </lineage>
</organism>
<dbReference type="Proteomes" id="UP001501585">
    <property type="component" value="Unassembled WGS sequence"/>
</dbReference>
<proteinExistence type="predicted"/>
<keyword evidence="5" id="KW-1185">Reference proteome</keyword>
<protein>
    <recommendedName>
        <fullName evidence="3">BD-FAE-like domain-containing protein</fullName>
    </recommendedName>
</protein>
<evidence type="ECO:0000256" key="1">
    <source>
        <dbReference type="ARBA" id="ARBA00022801"/>
    </source>
</evidence>
<evidence type="ECO:0000256" key="2">
    <source>
        <dbReference type="SAM" id="MobiDB-lite"/>
    </source>
</evidence>
<evidence type="ECO:0000259" key="3">
    <source>
        <dbReference type="Pfam" id="PF20434"/>
    </source>
</evidence>
<dbReference type="SUPFAM" id="SSF53474">
    <property type="entry name" value="alpha/beta-Hydrolases"/>
    <property type="match status" value="1"/>
</dbReference>
<keyword evidence="1" id="KW-0378">Hydrolase</keyword>
<feature type="compositionally biased region" description="Polar residues" evidence="2">
    <location>
        <begin position="265"/>
        <end position="279"/>
    </location>
</feature>
<dbReference type="PANTHER" id="PTHR48081:SF13">
    <property type="entry name" value="ALPHA_BETA HYDROLASE"/>
    <property type="match status" value="1"/>
</dbReference>
<sequence>MHNVAVRTGLVFAERDTGPLVLDLYLPPLDGASGAPPVVVWLHGGGWFTGDRHLAPDLRRYFASRGIAMASIEYRLSGHALFPAQLHDVRAAVRYLRRNAARLGIDGGAVGLWGSSAGGHLAALAGVTGHLASLPGEPDTGPEPDASVSAVAEGYGPVDLIGAEESGIPIPGMTGADCPEARLLGGPPSQLTDRARAASPLSFVTAAAPPFQIVHGTGDAVIRPGQSALLHRALAAAGVESTLYLIDGFGHGFLNPPSVSEFPGPSNTGPESPPRSTFLQEGRLEREPEPPAVCHRIAPGQAPSSEKAAFSYDVVGDFFRRHLLAR</sequence>
<evidence type="ECO:0000313" key="4">
    <source>
        <dbReference type="EMBL" id="GAA2004351.1"/>
    </source>
</evidence>
<dbReference type="RefSeq" id="WP_344163777.1">
    <property type="nucleotide sequence ID" value="NZ_BAAAPC010000014.1"/>
</dbReference>
<dbReference type="EMBL" id="BAAAPC010000014">
    <property type="protein sequence ID" value="GAA2004351.1"/>
    <property type="molecule type" value="Genomic_DNA"/>
</dbReference>